<dbReference type="Proteomes" id="UP001279734">
    <property type="component" value="Unassembled WGS sequence"/>
</dbReference>
<dbReference type="SUPFAM" id="SSF48403">
    <property type="entry name" value="Ankyrin repeat"/>
    <property type="match status" value="1"/>
</dbReference>
<feature type="transmembrane region" description="Helical" evidence="2">
    <location>
        <begin position="660"/>
        <end position="687"/>
    </location>
</feature>
<sequence length="696" mass="77508">MATSSEGDRSRDSIAPLDADPFFLVDRHSQDDETAGDDDEQSQPLPPSPVPVPVPVPVPAPVPYHQAFTEPVPFGQRTFTLPSWPGIEMYMWSNATPVGINVEARYLYFYQTALKGDWKSAEIFIWEDPEAVRARISILSMTALHVAAGQQHWHFVENLVDRMDREDLEMQDVGGYTALHYAAKAGCLHAVKAMVRKNPRLVQIPSNSGHVPLHIAAGSSTSPGQKEVVWYLAIVTKDEHPHYPFGCPRGCELIWGVIAAEYFDITLFLIKRYPLLTTACPVAGYVLDMLAGTPFAFQSQSRLGFWEKPVVPVELSNILPHTVMRDIDGDVHSLDIEIVTTASQPAFVKQVPSVKRLSEEKLKHKCAMQLVKEVCTRASQLSSFEMLRLFLNYNILANAAAKGIVEILTTCLEFFPDLVCFTAKTETLLQISIKYRQEKIFNLMQDITAQNKLMASHIADRGDSALHFVARLAPSIKLKSVSGTALQMQREIQWFKAVEKLVHPTYKLLQNNDKIIAQELFTNEHKELLESGEKWMKDTANSCMLVAALIATVVFTAAFTVPGGNNSDDGIPIFLNTTSFMVFIVSNALALFSSTTSILMFLSILTARYAEEDFLKSLPKRLIIGLASLFLAIATMMIAFGATLSIVLSHRVKWVSLPVTLSACIPIGLFVMLQVPLFVQMVISTYWSDIPWQKKG</sequence>
<keyword evidence="2" id="KW-1133">Transmembrane helix</keyword>
<evidence type="ECO:0000259" key="3">
    <source>
        <dbReference type="Pfam" id="PF13962"/>
    </source>
</evidence>
<feature type="region of interest" description="Disordered" evidence="1">
    <location>
        <begin position="1"/>
        <end position="56"/>
    </location>
</feature>
<gene>
    <name evidence="4" type="ORF">Nepgr_025165</name>
</gene>
<accession>A0AAD3XZA2</accession>
<dbReference type="Gene3D" id="1.25.40.20">
    <property type="entry name" value="Ankyrin repeat-containing domain"/>
    <property type="match status" value="1"/>
</dbReference>
<dbReference type="InterPro" id="IPR036770">
    <property type="entry name" value="Ankyrin_rpt-contain_sf"/>
</dbReference>
<name>A0AAD3XZA2_NEPGR</name>
<organism evidence="4 5">
    <name type="scientific">Nepenthes gracilis</name>
    <name type="common">Slender pitcher plant</name>
    <dbReference type="NCBI Taxonomy" id="150966"/>
    <lineage>
        <taxon>Eukaryota</taxon>
        <taxon>Viridiplantae</taxon>
        <taxon>Streptophyta</taxon>
        <taxon>Embryophyta</taxon>
        <taxon>Tracheophyta</taxon>
        <taxon>Spermatophyta</taxon>
        <taxon>Magnoliopsida</taxon>
        <taxon>eudicotyledons</taxon>
        <taxon>Gunneridae</taxon>
        <taxon>Pentapetalae</taxon>
        <taxon>Caryophyllales</taxon>
        <taxon>Nepenthaceae</taxon>
        <taxon>Nepenthes</taxon>
    </lineage>
</organism>
<reference evidence="4" key="1">
    <citation type="submission" date="2023-05" db="EMBL/GenBank/DDBJ databases">
        <title>Nepenthes gracilis genome sequencing.</title>
        <authorList>
            <person name="Fukushima K."/>
        </authorList>
    </citation>
    <scope>NUCLEOTIDE SEQUENCE</scope>
    <source>
        <strain evidence="4">SING2019-196</strain>
    </source>
</reference>
<dbReference type="InterPro" id="IPR002110">
    <property type="entry name" value="Ankyrin_rpt"/>
</dbReference>
<feature type="domain" description="PGG" evidence="3">
    <location>
        <begin position="533"/>
        <end position="646"/>
    </location>
</feature>
<keyword evidence="2" id="KW-0812">Transmembrane</keyword>
<evidence type="ECO:0000256" key="1">
    <source>
        <dbReference type="SAM" id="MobiDB-lite"/>
    </source>
</evidence>
<dbReference type="InterPro" id="IPR026961">
    <property type="entry name" value="PGG_dom"/>
</dbReference>
<feature type="transmembrane region" description="Helical" evidence="2">
    <location>
        <begin position="543"/>
        <end position="561"/>
    </location>
</feature>
<keyword evidence="5" id="KW-1185">Reference proteome</keyword>
<feature type="transmembrane region" description="Helical" evidence="2">
    <location>
        <begin position="622"/>
        <end position="648"/>
    </location>
</feature>
<protein>
    <recommendedName>
        <fullName evidence="3">PGG domain-containing protein</fullName>
    </recommendedName>
</protein>
<dbReference type="PANTHER" id="PTHR24177">
    <property type="entry name" value="CASKIN"/>
    <property type="match status" value="1"/>
</dbReference>
<keyword evidence="2" id="KW-0472">Membrane</keyword>
<feature type="compositionally biased region" description="Pro residues" evidence="1">
    <location>
        <begin position="44"/>
        <end position="56"/>
    </location>
</feature>
<feature type="transmembrane region" description="Helical" evidence="2">
    <location>
        <begin position="581"/>
        <end position="610"/>
    </location>
</feature>
<proteinExistence type="predicted"/>
<dbReference type="Pfam" id="PF13962">
    <property type="entry name" value="PGG"/>
    <property type="match status" value="1"/>
</dbReference>
<dbReference type="SMART" id="SM00248">
    <property type="entry name" value="ANK"/>
    <property type="match status" value="4"/>
</dbReference>
<dbReference type="EMBL" id="BSYO01000026">
    <property type="protein sequence ID" value="GMH23322.1"/>
    <property type="molecule type" value="Genomic_DNA"/>
</dbReference>
<comment type="caution">
    <text evidence="4">The sequence shown here is derived from an EMBL/GenBank/DDBJ whole genome shotgun (WGS) entry which is preliminary data.</text>
</comment>
<feature type="compositionally biased region" description="Basic and acidic residues" evidence="1">
    <location>
        <begin position="1"/>
        <end position="12"/>
    </location>
</feature>
<evidence type="ECO:0000313" key="5">
    <source>
        <dbReference type="Proteomes" id="UP001279734"/>
    </source>
</evidence>
<feature type="compositionally biased region" description="Acidic residues" evidence="1">
    <location>
        <begin position="32"/>
        <end position="41"/>
    </location>
</feature>
<evidence type="ECO:0000313" key="4">
    <source>
        <dbReference type="EMBL" id="GMH23322.1"/>
    </source>
</evidence>
<dbReference type="GO" id="GO:0016020">
    <property type="term" value="C:membrane"/>
    <property type="evidence" value="ECO:0007669"/>
    <property type="project" value="TreeGrafter"/>
</dbReference>
<evidence type="ECO:0000256" key="2">
    <source>
        <dbReference type="SAM" id="Phobius"/>
    </source>
</evidence>
<dbReference type="AlphaFoldDB" id="A0AAD3XZA2"/>
<dbReference type="PANTHER" id="PTHR24177:SF365">
    <property type="entry name" value="ANKYRIN REPEAT-CONTAINING PROTEIN NPR4-LIKE ISOFORM X1"/>
    <property type="match status" value="1"/>
</dbReference>
<dbReference type="Pfam" id="PF12796">
    <property type="entry name" value="Ank_2"/>
    <property type="match status" value="1"/>
</dbReference>